<evidence type="ECO:0000313" key="3">
    <source>
        <dbReference type="Proteomes" id="UP001056855"/>
    </source>
</evidence>
<gene>
    <name evidence="2" type="ORF">NGM29_10130</name>
</gene>
<feature type="transmembrane region" description="Helical" evidence="1">
    <location>
        <begin position="77"/>
        <end position="103"/>
    </location>
</feature>
<dbReference type="RefSeq" id="WP_254155964.1">
    <property type="nucleotide sequence ID" value="NZ_CP100355.1"/>
</dbReference>
<feature type="transmembrane region" description="Helical" evidence="1">
    <location>
        <begin position="9"/>
        <end position="27"/>
    </location>
</feature>
<feature type="transmembrane region" description="Helical" evidence="1">
    <location>
        <begin position="47"/>
        <end position="65"/>
    </location>
</feature>
<proteinExistence type="predicted"/>
<dbReference type="AlphaFoldDB" id="A0A9E7N8F7"/>
<reference evidence="2" key="1">
    <citation type="submission" date="2022-06" db="EMBL/GenBank/DDBJ databases">
        <title>Diverse halophilic archaea isolated from saline environments.</title>
        <authorList>
            <person name="Cui H.-L."/>
        </authorList>
    </citation>
    <scope>NUCLEOTIDE SEQUENCE</scope>
    <source>
        <strain evidence="2">WLHS1</strain>
    </source>
</reference>
<organism evidence="2 3">
    <name type="scientific">Natronosalvus rutilus</name>
    <dbReference type="NCBI Taxonomy" id="2953753"/>
    <lineage>
        <taxon>Archaea</taxon>
        <taxon>Methanobacteriati</taxon>
        <taxon>Methanobacteriota</taxon>
        <taxon>Stenosarchaea group</taxon>
        <taxon>Halobacteria</taxon>
        <taxon>Halobacteriales</taxon>
        <taxon>Natrialbaceae</taxon>
        <taxon>Natronosalvus</taxon>
    </lineage>
</organism>
<dbReference type="GeneID" id="73290406"/>
<keyword evidence="1" id="KW-0812">Transmembrane</keyword>
<dbReference type="Proteomes" id="UP001056855">
    <property type="component" value="Chromosome"/>
</dbReference>
<keyword evidence="1" id="KW-1133">Transmembrane helix</keyword>
<keyword evidence="3" id="KW-1185">Reference proteome</keyword>
<accession>A0A9E7N8F7</accession>
<dbReference type="KEGG" id="sawl:NGM29_10130"/>
<evidence type="ECO:0000256" key="1">
    <source>
        <dbReference type="SAM" id="Phobius"/>
    </source>
</evidence>
<evidence type="ECO:0000313" key="2">
    <source>
        <dbReference type="EMBL" id="UTF52160.1"/>
    </source>
</evidence>
<name>A0A9E7N8F7_9EURY</name>
<dbReference type="EMBL" id="CP100355">
    <property type="protein sequence ID" value="UTF52160.1"/>
    <property type="molecule type" value="Genomic_DNA"/>
</dbReference>
<sequence>MKYQNQLPLLRAVATGVVFVTLAALYIDLFHTGSVLQPAGYTRARAILFGSITGAALLSVAGIFLRRWYLLAGGIFGLLVFSYGSVLFVLLVPVILLLVALYFKSHDVYRASTGKSRYAK</sequence>
<keyword evidence="1" id="KW-0472">Membrane</keyword>
<protein>
    <submittedName>
        <fullName evidence="2">Uncharacterized protein</fullName>
    </submittedName>
</protein>